<dbReference type="InterPro" id="IPR003594">
    <property type="entry name" value="HATPase_dom"/>
</dbReference>
<comment type="catalytic activity">
    <reaction evidence="1">
        <text>ATP + protein L-histidine = ADP + protein N-phospho-L-histidine.</text>
        <dbReference type="EC" id="2.7.13.3"/>
    </reaction>
</comment>
<keyword evidence="4" id="KW-0175">Coiled coil</keyword>
<dbReference type="Proteomes" id="UP001595476">
    <property type="component" value="Unassembled WGS sequence"/>
</dbReference>
<evidence type="ECO:0000256" key="4">
    <source>
        <dbReference type="SAM" id="Coils"/>
    </source>
</evidence>
<dbReference type="InterPro" id="IPR000700">
    <property type="entry name" value="PAS-assoc_C"/>
</dbReference>
<dbReference type="CDD" id="cd00075">
    <property type="entry name" value="HATPase"/>
    <property type="match status" value="1"/>
</dbReference>
<comment type="caution">
    <text evidence="10">The sequence shown here is derived from an EMBL/GenBank/DDBJ whole genome shotgun (WGS) entry which is preliminary data.</text>
</comment>
<dbReference type="SUPFAM" id="SSF55785">
    <property type="entry name" value="PYP-like sensor domain (PAS domain)"/>
    <property type="match status" value="1"/>
</dbReference>
<feature type="domain" description="Histidine kinase" evidence="7">
    <location>
        <begin position="599"/>
        <end position="833"/>
    </location>
</feature>
<accession>A0ABV7HJT6</accession>
<dbReference type="SUPFAM" id="SSF55874">
    <property type="entry name" value="ATPase domain of HSP90 chaperone/DNA topoisomerase II/histidine kinase"/>
    <property type="match status" value="1"/>
</dbReference>
<evidence type="ECO:0000259" key="8">
    <source>
        <dbReference type="PROSITE" id="PS50112"/>
    </source>
</evidence>
<dbReference type="PANTHER" id="PTHR43065">
    <property type="entry name" value="SENSOR HISTIDINE KINASE"/>
    <property type="match status" value="1"/>
</dbReference>
<dbReference type="NCBIfam" id="TIGR00229">
    <property type="entry name" value="sensory_box"/>
    <property type="match status" value="1"/>
</dbReference>
<dbReference type="InterPro" id="IPR013656">
    <property type="entry name" value="PAS_4"/>
</dbReference>
<feature type="transmembrane region" description="Helical" evidence="6">
    <location>
        <begin position="21"/>
        <end position="45"/>
    </location>
</feature>
<evidence type="ECO:0000256" key="1">
    <source>
        <dbReference type="ARBA" id="ARBA00000085"/>
    </source>
</evidence>
<dbReference type="PROSITE" id="PS50109">
    <property type="entry name" value="HIS_KIN"/>
    <property type="match status" value="1"/>
</dbReference>
<keyword evidence="10" id="KW-0067">ATP-binding</keyword>
<feature type="region of interest" description="Disordered" evidence="5">
    <location>
        <begin position="181"/>
        <end position="202"/>
    </location>
</feature>
<feature type="compositionally biased region" description="Polar residues" evidence="5">
    <location>
        <begin position="108"/>
        <end position="121"/>
    </location>
</feature>
<keyword evidence="10" id="KW-0547">Nucleotide-binding</keyword>
<dbReference type="InterPro" id="IPR035965">
    <property type="entry name" value="PAS-like_dom_sf"/>
</dbReference>
<feature type="domain" description="PAC" evidence="9">
    <location>
        <begin position="489"/>
        <end position="547"/>
    </location>
</feature>
<dbReference type="RefSeq" id="WP_386722810.1">
    <property type="nucleotide sequence ID" value="NZ_JBHRSZ010000007.1"/>
</dbReference>
<evidence type="ECO:0000256" key="3">
    <source>
        <dbReference type="ARBA" id="ARBA00022553"/>
    </source>
</evidence>
<dbReference type="PANTHER" id="PTHR43065:SF42">
    <property type="entry name" value="TWO-COMPONENT SENSOR PPRA"/>
    <property type="match status" value="1"/>
</dbReference>
<evidence type="ECO:0000313" key="10">
    <source>
        <dbReference type="EMBL" id="MFC3152888.1"/>
    </source>
</evidence>
<dbReference type="CDD" id="cd00130">
    <property type="entry name" value="PAS"/>
    <property type="match status" value="1"/>
</dbReference>
<dbReference type="PROSITE" id="PS50112">
    <property type="entry name" value="PAS"/>
    <property type="match status" value="1"/>
</dbReference>
<dbReference type="GO" id="GO:0005524">
    <property type="term" value="F:ATP binding"/>
    <property type="evidence" value="ECO:0007669"/>
    <property type="project" value="UniProtKB-KW"/>
</dbReference>
<keyword evidence="11" id="KW-1185">Reference proteome</keyword>
<dbReference type="InterPro" id="IPR003661">
    <property type="entry name" value="HisK_dim/P_dom"/>
</dbReference>
<gene>
    <name evidence="10" type="ORF">ACFOEK_17750</name>
</gene>
<dbReference type="InterPro" id="IPR036097">
    <property type="entry name" value="HisK_dim/P_sf"/>
</dbReference>
<organism evidence="10 11">
    <name type="scientific">Litoribrevibacter euphylliae</name>
    <dbReference type="NCBI Taxonomy" id="1834034"/>
    <lineage>
        <taxon>Bacteria</taxon>
        <taxon>Pseudomonadati</taxon>
        <taxon>Pseudomonadota</taxon>
        <taxon>Gammaproteobacteria</taxon>
        <taxon>Oceanospirillales</taxon>
        <taxon>Oceanospirillaceae</taxon>
        <taxon>Litoribrevibacter</taxon>
    </lineage>
</organism>
<dbReference type="SUPFAM" id="SSF47384">
    <property type="entry name" value="Homodimeric domain of signal transducing histidine kinase"/>
    <property type="match status" value="1"/>
</dbReference>
<dbReference type="PROSITE" id="PS50113">
    <property type="entry name" value="PAC"/>
    <property type="match status" value="1"/>
</dbReference>
<evidence type="ECO:0000313" key="11">
    <source>
        <dbReference type="Proteomes" id="UP001595476"/>
    </source>
</evidence>
<sequence>MLLTRLQNYLERLLPAEGISFHRLIAASLCLSLGITASVCLWFYYQDTNAVLKEGANEYSLKLQRLTSLELDHLKKDMGHIVSMIQHDPRLMMYAHQQSQPFSKGHSNESSSTPLTEQQQARTAIQQRLNELIIQYSTDLDILLFLPIRDGQEIIAGHSQYKLDQLISTVRNFIPNTGAVLFSPGTHDPNDEANRSAASSDTPQAITKLATHDLASGIAYGTELVGGKYNKRLGFLFGITLFNNNTQLLRNILNTTEADGAAFVLGPGVAQATQHQRIRTLASLNLTLASDAVTALQLMDVLTNEHVTQVALSPSIHYQSLQQDRHQNNQLQLLLWQDEPYVSSHQQRFQRTLIIVVTLVLSIGLGLSLLATRISSRSLRYLTQFADKQTNGATAPDFQTTPILEINHVGHRLEQAIQDLASNEEMYRNILNNSGSVVYIKSLDGRYQFVNTEFECVTGMSLKQVQGKTNEEIFPEAVAKELTNNDQRVIEESRVLNFREDLIKDNETFSFLTVKFPIKDRHGQLIYVGGFSTDITGIIQAQKELSHEKARAEEATTQLNALNKSLADAITKKTMELESAQESLVQSEKLASLGSLVAGISHELNTPIGTALTVTTTLEEHVHQLNDDFQSGSLRKRAMENYLLDLQESASILNRSLTAAIELISSFKQLSVDQTSAQRRTFSLKKTLDEVAITHRHLLSDSPIQLLAMVDQDANMDSYPGALVQVLNNLIQNAFNHGFGKDHAGTIVITAKPVSDQIVITVSDNGHGIPLNFQKKVFDPFFTTKLGQGGSGLGLHIVHSIVTGILGGNITLNSRYGGVNSGTDFKIEIPLIAPCHQDKTTPVSLDYQ</sequence>
<dbReference type="InterPro" id="IPR036890">
    <property type="entry name" value="HATPase_C_sf"/>
</dbReference>
<evidence type="ECO:0000256" key="2">
    <source>
        <dbReference type="ARBA" id="ARBA00012438"/>
    </source>
</evidence>
<dbReference type="Gene3D" id="3.30.565.10">
    <property type="entry name" value="Histidine kinase-like ATPase, C-terminal domain"/>
    <property type="match status" value="1"/>
</dbReference>
<feature type="region of interest" description="Disordered" evidence="5">
    <location>
        <begin position="97"/>
        <end position="121"/>
    </location>
</feature>
<evidence type="ECO:0000256" key="6">
    <source>
        <dbReference type="SAM" id="Phobius"/>
    </source>
</evidence>
<keyword evidence="6" id="KW-1133">Transmembrane helix</keyword>
<reference evidence="11" key="1">
    <citation type="journal article" date="2019" name="Int. J. Syst. Evol. Microbiol.">
        <title>The Global Catalogue of Microorganisms (GCM) 10K type strain sequencing project: providing services to taxonomists for standard genome sequencing and annotation.</title>
        <authorList>
            <consortium name="The Broad Institute Genomics Platform"/>
            <consortium name="The Broad Institute Genome Sequencing Center for Infectious Disease"/>
            <person name="Wu L."/>
            <person name="Ma J."/>
        </authorList>
    </citation>
    <scope>NUCLEOTIDE SEQUENCE [LARGE SCALE GENOMIC DNA]</scope>
    <source>
        <strain evidence="11">KCTC 52438</strain>
    </source>
</reference>
<dbReference type="Pfam" id="PF02518">
    <property type="entry name" value="HATPase_c"/>
    <property type="match status" value="1"/>
</dbReference>
<dbReference type="Pfam" id="PF08448">
    <property type="entry name" value="PAS_4"/>
    <property type="match status" value="1"/>
</dbReference>
<feature type="transmembrane region" description="Helical" evidence="6">
    <location>
        <begin position="353"/>
        <end position="372"/>
    </location>
</feature>
<dbReference type="EMBL" id="JBHRSZ010000007">
    <property type="protein sequence ID" value="MFC3152888.1"/>
    <property type="molecule type" value="Genomic_DNA"/>
</dbReference>
<protein>
    <recommendedName>
        <fullName evidence="2">histidine kinase</fullName>
        <ecNumber evidence="2">2.7.13.3</ecNumber>
    </recommendedName>
</protein>
<keyword evidence="6" id="KW-0472">Membrane</keyword>
<dbReference type="InterPro" id="IPR005467">
    <property type="entry name" value="His_kinase_dom"/>
</dbReference>
<dbReference type="Gene3D" id="1.10.287.130">
    <property type="match status" value="1"/>
</dbReference>
<dbReference type="PRINTS" id="PR00344">
    <property type="entry name" value="BCTRLSENSOR"/>
</dbReference>
<feature type="domain" description="PAS" evidence="8">
    <location>
        <begin position="423"/>
        <end position="493"/>
    </location>
</feature>
<dbReference type="CDD" id="cd00082">
    <property type="entry name" value="HisKA"/>
    <property type="match status" value="1"/>
</dbReference>
<dbReference type="InterPro" id="IPR000014">
    <property type="entry name" value="PAS"/>
</dbReference>
<keyword evidence="3" id="KW-0597">Phosphoprotein</keyword>
<dbReference type="EC" id="2.7.13.3" evidence="2"/>
<evidence type="ECO:0000259" key="7">
    <source>
        <dbReference type="PROSITE" id="PS50109"/>
    </source>
</evidence>
<proteinExistence type="predicted"/>
<feature type="coiled-coil region" evidence="4">
    <location>
        <begin position="538"/>
        <end position="572"/>
    </location>
</feature>
<dbReference type="SMART" id="SM00387">
    <property type="entry name" value="HATPase_c"/>
    <property type="match status" value="1"/>
</dbReference>
<dbReference type="SMART" id="SM00091">
    <property type="entry name" value="PAS"/>
    <property type="match status" value="1"/>
</dbReference>
<dbReference type="Gene3D" id="3.30.450.20">
    <property type="entry name" value="PAS domain"/>
    <property type="match status" value="1"/>
</dbReference>
<name>A0ABV7HJT6_9GAMM</name>
<dbReference type="InterPro" id="IPR004358">
    <property type="entry name" value="Sig_transdc_His_kin-like_C"/>
</dbReference>
<evidence type="ECO:0000259" key="9">
    <source>
        <dbReference type="PROSITE" id="PS50113"/>
    </source>
</evidence>
<evidence type="ECO:0000256" key="5">
    <source>
        <dbReference type="SAM" id="MobiDB-lite"/>
    </source>
</evidence>
<keyword evidence="6" id="KW-0812">Transmembrane</keyword>